<name>A0A1Z5JT83_FISSO</name>
<reference evidence="2 3" key="1">
    <citation type="journal article" date="2015" name="Plant Cell">
        <title>Oil accumulation by the oleaginous diatom Fistulifera solaris as revealed by the genome and transcriptome.</title>
        <authorList>
            <person name="Tanaka T."/>
            <person name="Maeda Y."/>
            <person name="Veluchamy A."/>
            <person name="Tanaka M."/>
            <person name="Abida H."/>
            <person name="Marechal E."/>
            <person name="Bowler C."/>
            <person name="Muto M."/>
            <person name="Sunaga Y."/>
            <person name="Tanaka M."/>
            <person name="Yoshino T."/>
            <person name="Taniguchi T."/>
            <person name="Fukuda Y."/>
            <person name="Nemoto M."/>
            <person name="Matsumoto M."/>
            <person name="Wong P.S."/>
            <person name="Aburatani S."/>
            <person name="Fujibuchi W."/>
        </authorList>
    </citation>
    <scope>NUCLEOTIDE SEQUENCE [LARGE SCALE GENOMIC DNA]</scope>
    <source>
        <strain evidence="2 3">JPCC DA0580</strain>
    </source>
</reference>
<feature type="compositionally biased region" description="Basic and acidic residues" evidence="1">
    <location>
        <begin position="214"/>
        <end position="238"/>
    </location>
</feature>
<feature type="compositionally biased region" description="Basic and acidic residues" evidence="1">
    <location>
        <begin position="95"/>
        <end position="112"/>
    </location>
</feature>
<dbReference type="AlphaFoldDB" id="A0A1Z5JT83"/>
<comment type="caution">
    <text evidence="2">The sequence shown here is derived from an EMBL/GenBank/DDBJ whole genome shotgun (WGS) entry which is preliminary data.</text>
</comment>
<organism evidence="2 3">
    <name type="scientific">Fistulifera solaris</name>
    <name type="common">Oleaginous diatom</name>
    <dbReference type="NCBI Taxonomy" id="1519565"/>
    <lineage>
        <taxon>Eukaryota</taxon>
        <taxon>Sar</taxon>
        <taxon>Stramenopiles</taxon>
        <taxon>Ochrophyta</taxon>
        <taxon>Bacillariophyta</taxon>
        <taxon>Bacillariophyceae</taxon>
        <taxon>Bacillariophycidae</taxon>
        <taxon>Naviculales</taxon>
        <taxon>Naviculaceae</taxon>
        <taxon>Fistulifera</taxon>
    </lineage>
</organism>
<feature type="compositionally biased region" description="Basic residues" evidence="1">
    <location>
        <begin position="50"/>
        <end position="66"/>
    </location>
</feature>
<gene>
    <name evidence="2" type="ORF">FisN_5Hh472</name>
</gene>
<feature type="region of interest" description="Disordered" evidence="1">
    <location>
        <begin position="1"/>
        <end position="243"/>
    </location>
</feature>
<evidence type="ECO:0000256" key="1">
    <source>
        <dbReference type="SAM" id="MobiDB-lite"/>
    </source>
</evidence>
<evidence type="ECO:0000313" key="2">
    <source>
        <dbReference type="EMBL" id="GAX17086.1"/>
    </source>
</evidence>
<protein>
    <submittedName>
        <fullName evidence="2">Uncharacterized protein</fullName>
    </submittedName>
</protein>
<evidence type="ECO:0000313" key="3">
    <source>
        <dbReference type="Proteomes" id="UP000198406"/>
    </source>
</evidence>
<dbReference type="Proteomes" id="UP000198406">
    <property type="component" value="Unassembled WGS sequence"/>
</dbReference>
<keyword evidence="3" id="KW-1185">Reference proteome</keyword>
<feature type="compositionally biased region" description="Polar residues" evidence="1">
    <location>
        <begin position="32"/>
        <end position="42"/>
    </location>
</feature>
<feature type="compositionally biased region" description="Basic and acidic residues" evidence="1">
    <location>
        <begin position="1"/>
        <end position="26"/>
    </location>
</feature>
<dbReference type="InParanoid" id="A0A1Z5JT83"/>
<accession>A0A1Z5JT83</accession>
<sequence length="579" mass="65035">MRFFTRKRDLGPSDEPQRSTIDRYGDNEDEQSQANVSTINKQGKQDSKVSKKRDKDKKKKKKKKSKSDKEKRKSTSSASKLVDRVPTVESCESVKTQDIEGKKLQDDTRDLIASDDDGDDRYSVAGHLSRGGRSSTGVSVLSDDSDEYGARWRSWDDDEDVDFRDNSPVTDDEMATTDDERKKDKKKKKKKKHRSKSKDKSSKKKKKSKSKKSKQSEDDVRDQPEDHENSPVIKDSEKPTSTASDSLIQVLGATISDGQDHALIEEVEIEHISNNPVEIGVTENTAKNAVESFEEEVVESIDKEALPYTKPIIPDDTFEVDNDDGVVDVFTTNKKELLELDEYSVHDVENHSALGQCLRFYSCNGIARLLEFQPKLLPPVVKKETNEVRTASTNQNFELLLGVKSPVATDPPENIIVPGNSEDSFDVLHEAPSLDTIKKNPSVVVDLTGKNLCLDDESLEDQPSKMSGRGQRHRKRTPRSNHKVTVTSIEIPESKFKKGKKSTRASSATDSDKSDKTLQVRYKKAPKRGLWRKRRPLDSDDKSVSSVRSAASSRASISTIKKRSVQSFFLRVQGKRAQC</sequence>
<feature type="compositionally biased region" description="Low complexity" evidence="1">
    <location>
        <begin position="131"/>
        <end position="142"/>
    </location>
</feature>
<feature type="region of interest" description="Disordered" evidence="1">
    <location>
        <begin position="456"/>
        <end position="558"/>
    </location>
</feature>
<feature type="compositionally biased region" description="Basic residues" evidence="1">
    <location>
        <begin position="183"/>
        <end position="213"/>
    </location>
</feature>
<feature type="compositionally biased region" description="Low complexity" evidence="1">
    <location>
        <begin position="544"/>
        <end position="558"/>
    </location>
</feature>
<feature type="compositionally biased region" description="Basic residues" evidence="1">
    <location>
        <begin position="521"/>
        <end position="535"/>
    </location>
</feature>
<feature type="compositionally biased region" description="Basic residues" evidence="1">
    <location>
        <begin position="470"/>
        <end position="482"/>
    </location>
</feature>
<dbReference type="EMBL" id="BDSP01000111">
    <property type="protein sequence ID" value="GAX17086.1"/>
    <property type="molecule type" value="Genomic_DNA"/>
</dbReference>
<proteinExistence type="predicted"/>